<dbReference type="GO" id="GO:0019843">
    <property type="term" value="F:rRNA binding"/>
    <property type="evidence" value="ECO:0007669"/>
    <property type="project" value="TreeGrafter"/>
</dbReference>
<organism evidence="8 9">
    <name type="scientific">Atractosteus spatula</name>
    <name type="common">Alligator gar</name>
    <name type="synonym">Lepisosteus spatula</name>
    <dbReference type="NCBI Taxonomy" id="7917"/>
    <lineage>
        <taxon>Eukaryota</taxon>
        <taxon>Metazoa</taxon>
        <taxon>Chordata</taxon>
        <taxon>Craniata</taxon>
        <taxon>Vertebrata</taxon>
        <taxon>Euteleostomi</taxon>
        <taxon>Actinopterygii</taxon>
        <taxon>Neopterygii</taxon>
        <taxon>Holostei</taxon>
        <taxon>Semionotiformes</taxon>
        <taxon>Lepisosteidae</taxon>
        <taxon>Atractosteus</taxon>
    </lineage>
</organism>
<dbReference type="Gene3D" id="3.30.70.330">
    <property type="match status" value="2"/>
</dbReference>
<dbReference type="InterPro" id="IPR000504">
    <property type="entry name" value="RRM_dom"/>
</dbReference>
<evidence type="ECO:0000256" key="1">
    <source>
        <dbReference type="ARBA" id="ARBA00004604"/>
    </source>
</evidence>
<proteinExistence type="inferred from homology"/>
<evidence type="ECO:0000313" key="9">
    <source>
        <dbReference type="Proteomes" id="UP000736164"/>
    </source>
</evidence>
<dbReference type="CDD" id="cd12394">
    <property type="entry name" value="RRM1_RBM34"/>
    <property type="match status" value="1"/>
</dbReference>
<feature type="domain" description="RRM" evidence="7">
    <location>
        <begin position="167"/>
        <end position="262"/>
    </location>
</feature>
<dbReference type="SUPFAM" id="SSF54928">
    <property type="entry name" value="RNA-binding domain, RBD"/>
    <property type="match status" value="2"/>
</dbReference>
<keyword evidence="3 5" id="KW-0694">RNA-binding</keyword>
<keyword evidence="9" id="KW-1185">Reference proteome</keyword>
<dbReference type="SMART" id="SM00360">
    <property type="entry name" value="RRM"/>
    <property type="match status" value="2"/>
</dbReference>
<feature type="compositionally biased region" description="Basic residues" evidence="6">
    <location>
        <begin position="417"/>
        <end position="437"/>
    </location>
</feature>
<feature type="domain" description="RRM" evidence="7">
    <location>
        <begin position="270"/>
        <end position="347"/>
    </location>
</feature>
<dbReference type="GO" id="GO:0005730">
    <property type="term" value="C:nucleolus"/>
    <property type="evidence" value="ECO:0007669"/>
    <property type="project" value="UniProtKB-SubCell"/>
</dbReference>
<feature type="region of interest" description="Disordered" evidence="6">
    <location>
        <begin position="344"/>
        <end position="437"/>
    </location>
</feature>
<dbReference type="GO" id="GO:0000463">
    <property type="term" value="P:maturation of LSU-rRNA from tricistronic rRNA transcript (SSU-rRNA, 5.8S rRNA, LSU-rRNA)"/>
    <property type="evidence" value="ECO:0007669"/>
    <property type="project" value="TreeGrafter"/>
</dbReference>
<dbReference type="Pfam" id="PF00076">
    <property type="entry name" value="RRM_1"/>
    <property type="match status" value="2"/>
</dbReference>
<dbReference type="EMBL" id="JAAWVO010051054">
    <property type="protein sequence ID" value="MBN3320302.1"/>
    <property type="molecule type" value="Genomic_DNA"/>
</dbReference>
<feature type="region of interest" description="Disordered" evidence="6">
    <location>
        <begin position="1"/>
        <end position="21"/>
    </location>
</feature>
<feature type="non-terminal residue" evidence="8">
    <location>
        <position position="437"/>
    </location>
</feature>
<dbReference type="InterPro" id="IPR035979">
    <property type="entry name" value="RBD_domain_sf"/>
</dbReference>
<feature type="compositionally biased region" description="Polar residues" evidence="6">
    <location>
        <begin position="71"/>
        <end position="85"/>
    </location>
</feature>
<name>A0A8J7TE00_ATRSP</name>
<reference evidence="8" key="1">
    <citation type="journal article" date="2021" name="Cell">
        <title>Tracing the genetic footprints of vertebrate landing in non-teleost ray-finned fishes.</title>
        <authorList>
            <person name="Bi X."/>
            <person name="Wang K."/>
            <person name="Yang L."/>
            <person name="Pan H."/>
            <person name="Jiang H."/>
            <person name="Wei Q."/>
            <person name="Fang M."/>
            <person name="Yu H."/>
            <person name="Zhu C."/>
            <person name="Cai Y."/>
            <person name="He Y."/>
            <person name="Gan X."/>
            <person name="Zeng H."/>
            <person name="Yu D."/>
            <person name="Zhu Y."/>
            <person name="Jiang H."/>
            <person name="Qiu Q."/>
            <person name="Yang H."/>
            <person name="Zhang Y.E."/>
            <person name="Wang W."/>
            <person name="Zhu M."/>
            <person name="He S."/>
            <person name="Zhang G."/>
        </authorList>
    </citation>
    <scope>NUCLEOTIDE SEQUENCE</scope>
    <source>
        <strain evidence="8">Allg_001</strain>
    </source>
</reference>
<evidence type="ECO:0000256" key="3">
    <source>
        <dbReference type="ARBA" id="ARBA00022884"/>
    </source>
</evidence>
<dbReference type="InterPro" id="IPR012677">
    <property type="entry name" value="Nucleotide-bd_a/b_plait_sf"/>
</dbReference>
<comment type="caution">
    <text evidence="8">The sequence shown here is derived from an EMBL/GenBank/DDBJ whole genome shotgun (WGS) entry which is preliminary data.</text>
</comment>
<comment type="similarity">
    <text evidence="2">Belongs to the RRM RBM34 family.</text>
</comment>
<dbReference type="PROSITE" id="PS50102">
    <property type="entry name" value="RRM"/>
    <property type="match status" value="2"/>
</dbReference>
<evidence type="ECO:0000256" key="4">
    <source>
        <dbReference type="ARBA" id="ARBA00023242"/>
    </source>
</evidence>
<evidence type="ECO:0000313" key="8">
    <source>
        <dbReference type="EMBL" id="MBN3320302.1"/>
    </source>
</evidence>
<evidence type="ECO:0000256" key="2">
    <source>
        <dbReference type="ARBA" id="ARBA00007077"/>
    </source>
</evidence>
<dbReference type="Proteomes" id="UP000736164">
    <property type="component" value="Unassembled WGS sequence"/>
</dbReference>
<protein>
    <submittedName>
        <fullName evidence="8">RBM34 protein</fullName>
    </submittedName>
</protein>
<keyword evidence="4" id="KW-0539">Nucleus</keyword>
<feature type="compositionally biased region" description="Low complexity" evidence="6">
    <location>
        <begin position="353"/>
        <end position="369"/>
    </location>
</feature>
<dbReference type="InterPro" id="IPR034221">
    <property type="entry name" value="RBM34_RRM2"/>
</dbReference>
<feature type="non-terminal residue" evidence="8">
    <location>
        <position position="1"/>
    </location>
</feature>
<evidence type="ECO:0000256" key="6">
    <source>
        <dbReference type="SAM" id="MobiDB-lite"/>
    </source>
</evidence>
<dbReference type="AlphaFoldDB" id="A0A8J7TE00"/>
<feature type="region of interest" description="Disordered" evidence="6">
    <location>
        <begin position="56"/>
        <end position="147"/>
    </location>
</feature>
<dbReference type="PANTHER" id="PTHR23236">
    <property type="entry name" value="EUKARYOTIC TRANSLATION INITIATION FACTOR 4B/4H"/>
    <property type="match status" value="1"/>
</dbReference>
<evidence type="ECO:0000256" key="5">
    <source>
        <dbReference type="PROSITE-ProRule" id="PRU00176"/>
    </source>
</evidence>
<dbReference type="CDD" id="cd12395">
    <property type="entry name" value="RRM2_RBM34"/>
    <property type="match status" value="1"/>
</dbReference>
<feature type="compositionally biased region" description="Basic and acidic residues" evidence="6">
    <location>
        <begin position="96"/>
        <end position="117"/>
    </location>
</feature>
<accession>A0A8J7TE00</accession>
<comment type="subcellular location">
    <subcellularLocation>
        <location evidence="1">Nucleus</location>
        <location evidence="1">Nucleolus</location>
    </subcellularLocation>
</comment>
<evidence type="ECO:0000259" key="7">
    <source>
        <dbReference type="PROSITE" id="PS50102"/>
    </source>
</evidence>
<gene>
    <name evidence="8" type="primary">Rbm34</name>
    <name evidence="8" type="ORF">GTO95_0016667</name>
</gene>
<dbReference type="FunFam" id="3.30.70.330:FF:000511">
    <property type="entry name" value="RNA binding motif protein 34"/>
    <property type="match status" value="1"/>
</dbReference>
<sequence length="437" mass="48406">MKKKRGRRSEETEVPESSKQLDNYVVGQVSGSLFPSNTIAESSTLASLFNTKAGPASLVCVPAPKPDLKRTQQTSQGSNANTERTVSPPARKKQRLERVKTAAEKKTEDRECALKNADEEEGQKKAPAPSKQKLRASAASRGAEQAEGRLWKSKVVNKAEERMKNKRTVFVGNLPVTVTKKMMKAVFKEYGSIESVRFRSVAREDKSLSRKAAAIQRKVHPKRNSINAYVVFKAEEGAVNALQRNGMEIEKGYYIRVDRASKSASYDNKRSIFVGNLPYDINELPFRELFEECGSIEAVRLVRDRETAMGKGFGYVLFESADAVQLALKLDNSELMGRRIRVKRSVRKQKEQPATPARGPRGAVGAPRRGCAKPGFGGKRAPAPWGDNSTPLRGRPTKALPGPSFTGEMAKPGNERKKNKGLKKKFKPKKGQKFIDI</sequence>
<dbReference type="PANTHER" id="PTHR23236:SF25">
    <property type="entry name" value="RNA-BINDING PROTEIN 34"/>
    <property type="match status" value="1"/>
</dbReference>